<evidence type="ECO:0000313" key="12">
    <source>
        <dbReference type="Proteomes" id="UP000734854"/>
    </source>
</evidence>
<dbReference type="Gene3D" id="3.40.50.300">
    <property type="entry name" value="P-loop containing nucleotide triphosphate hydrolases"/>
    <property type="match status" value="1"/>
</dbReference>
<comment type="similarity">
    <text evidence="2">Belongs to the snRNP Sm proteins family.</text>
</comment>
<dbReference type="Proteomes" id="UP000734854">
    <property type="component" value="Unassembled WGS sequence"/>
</dbReference>
<accession>A0A8J5KFZ6</accession>
<evidence type="ECO:0000256" key="4">
    <source>
        <dbReference type="ARBA" id="ARBA00022728"/>
    </source>
</evidence>
<evidence type="ECO:0000256" key="2">
    <source>
        <dbReference type="ARBA" id="ARBA00006850"/>
    </source>
</evidence>
<keyword evidence="5" id="KW-0694">RNA-binding</keyword>
<dbReference type="GO" id="GO:0000398">
    <property type="term" value="P:mRNA splicing, via spliceosome"/>
    <property type="evidence" value="ECO:0007669"/>
    <property type="project" value="TreeGrafter"/>
</dbReference>
<keyword evidence="8" id="KW-0687">Ribonucleoprotein</keyword>
<comment type="subcellular location">
    <subcellularLocation>
        <location evidence="1">Nucleus</location>
    </subcellularLocation>
</comment>
<keyword evidence="4" id="KW-0747">Spliceosome</keyword>
<dbReference type="AlphaFoldDB" id="A0A8J5KFZ6"/>
<keyword evidence="7" id="KW-0539">Nucleus</keyword>
<evidence type="ECO:0000256" key="3">
    <source>
        <dbReference type="ARBA" id="ARBA00022664"/>
    </source>
</evidence>
<dbReference type="GO" id="GO:0071013">
    <property type="term" value="C:catalytic step 2 spliceosome"/>
    <property type="evidence" value="ECO:0007669"/>
    <property type="project" value="TreeGrafter"/>
</dbReference>
<dbReference type="InterPro" id="IPR016654">
    <property type="entry name" value="U6_snRNA_Lsm2"/>
</dbReference>
<feature type="domain" description="Sm" evidence="10">
    <location>
        <begin position="183"/>
        <end position="241"/>
    </location>
</feature>
<dbReference type="CDD" id="cd01725">
    <property type="entry name" value="LSm2"/>
    <property type="match status" value="1"/>
</dbReference>
<dbReference type="GO" id="GO:1990726">
    <property type="term" value="C:Lsm1-7-Pat1 complex"/>
    <property type="evidence" value="ECO:0007669"/>
    <property type="project" value="TreeGrafter"/>
</dbReference>
<evidence type="ECO:0000256" key="5">
    <source>
        <dbReference type="ARBA" id="ARBA00022884"/>
    </source>
</evidence>
<keyword evidence="12" id="KW-1185">Reference proteome</keyword>
<evidence type="ECO:0000256" key="1">
    <source>
        <dbReference type="ARBA" id="ARBA00004123"/>
    </source>
</evidence>
<evidence type="ECO:0000256" key="9">
    <source>
        <dbReference type="SAM" id="MobiDB-lite"/>
    </source>
</evidence>
<dbReference type="Gene3D" id="2.30.30.100">
    <property type="match status" value="1"/>
</dbReference>
<evidence type="ECO:0000256" key="7">
    <source>
        <dbReference type="ARBA" id="ARBA00023242"/>
    </source>
</evidence>
<feature type="compositionally biased region" description="Pro residues" evidence="9">
    <location>
        <begin position="136"/>
        <end position="145"/>
    </location>
</feature>
<proteinExistence type="inferred from homology"/>
<protein>
    <recommendedName>
        <fullName evidence="10">Sm domain-containing protein</fullName>
    </recommendedName>
</protein>
<keyword evidence="6" id="KW-0508">mRNA splicing</keyword>
<gene>
    <name evidence="11" type="ORF">ZIOFF_063152</name>
</gene>
<evidence type="ECO:0000313" key="11">
    <source>
        <dbReference type="EMBL" id="KAG6479684.1"/>
    </source>
</evidence>
<dbReference type="GO" id="GO:0003723">
    <property type="term" value="F:RNA binding"/>
    <property type="evidence" value="ECO:0007669"/>
    <property type="project" value="UniProtKB-KW"/>
</dbReference>
<feature type="region of interest" description="Disordered" evidence="9">
    <location>
        <begin position="123"/>
        <end position="145"/>
    </location>
</feature>
<sequence length="366" mass="41257">MPSQEFSHRQLFHLLHRHCKSLRHLKDIHAHATVHGLNSLYPSPILAKLIYTLTLLPTAINHRASLPTAATASAGYALSLFHAIPFPSTFPYNLLMRVHTLLSSPLSTLLLYACMRRSTVPPPPRLPHLSLRPQGMHPPPPPCPRPRRPLPSNPFFVILDSLWLKFFSPYLDLVFVSLHLFFSYFKELVGKEVMVELKNDLAIRGTLHSVNQYLNIKLENIKVVDEDKYPHMVLSVVGILQDEVDPMASVMKVEKAPLEFYVDIGGLDAQIQEIKEAVELPLTHPELYEDIGNRPPKGVILYGFEIEVVKIEYAGHARELASTVEISTYPDGDGIVNEVLNGLLSRDNQKEALFQLASFLLVQTIH</sequence>
<dbReference type="InterPro" id="IPR001163">
    <property type="entry name" value="Sm_dom_euk/arc"/>
</dbReference>
<dbReference type="SUPFAM" id="SSF50182">
    <property type="entry name" value="Sm-like ribonucleoproteins"/>
    <property type="match status" value="1"/>
</dbReference>
<dbReference type="EMBL" id="JACMSC010000017">
    <property type="protein sequence ID" value="KAG6479684.1"/>
    <property type="molecule type" value="Genomic_DNA"/>
</dbReference>
<dbReference type="PANTHER" id="PTHR13829:SF2">
    <property type="entry name" value="U6 SNRNA-ASSOCIATED SM-LIKE PROTEIN LSM2"/>
    <property type="match status" value="1"/>
</dbReference>
<evidence type="ECO:0000256" key="8">
    <source>
        <dbReference type="ARBA" id="ARBA00023274"/>
    </source>
</evidence>
<keyword evidence="3" id="KW-0507">mRNA processing</keyword>
<dbReference type="SMART" id="SM00651">
    <property type="entry name" value="Sm"/>
    <property type="match status" value="1"/>
</dbReference>
<evidence type="ECO:0000259" key="10">
    <source>
        <dbReference type="SMART" id="SM00651"/>
    </source>
</evidence>
<dbReference type="Pfam" id="PF01423">
    <property type="entry name" value="LSM"/>
    <property type="match status" value="1"/>
</dbReference>
<reference evidence="11 12" key="1">
    <citation type="submission" date="2020-08" db="EMBL/GenBank/DDBJ databases">
        <title>Plant Genome Project.</title>
        <authorList>
            <person name="Zhang R.-G."/>
        </authorList>
    </citation>
    <scope>NUCLEOTIDE SEQUENCE [LARGE SCALE GENOMIC DNA]</scope>
    <source>
        <tissue evidence="11">Rhizome</tissue>
    </source>
</reference>
<evidence type="ECO:0000256" key="6">
    <source>
        <dbReference type="ARBA" id="ARBA00023187"/>
    </source>
</evidence>
<name>A0A8J5KFZ6_ZINOF</name>
<organism evidence="11 12">
    <name type="scientific">Zingiber officinale</name>
    <name type="common">Ginger</name>
    <name type="synonym">Amomum zingiber</name>
    <dbReference type="NCBI Taxonomy" id="94328"/>
    <lineage>
        <taxon>Eukaryota</taxon>
        <taxon>Viridiplantae</taxon>
        <taxon>Streptophyta</taxon>
        <taxon>Embryophyta</taxon>
        <taxon>Tracheophyta</taxon>
        <taxon>Spermatophyta</taxon>
        <taxon>Magnoliopsida</taxon>
        <taxon>Liliopsida</taxon>
        <taxon>Zingiberales</taxon>
        <taxon>Zingiberaceae</taxon>
        <taxon>Zingiber</taxon>
    </lineage>
</organism>
<dbReference type="GO" id="GO:0046540">
    <property type="term" value="C:U4/U6 x U5 tri-snRNP complex"/>
    <property type="evidence" value="ECO:0007669"/>
    <property type="project" value="TreeGrafter"/>
</dbReference>
<dbReference type="GO" id="GO:0000932">
    <property type="term" value="C:P-body"/>
    <property type="evidence" value="ECO:0007669"/>
    <property type="project" value="TreeGrafter"/>
</dbReference>
<dbReference type="InterPro" id="IPR010920">
    <property type="entry name" value="LSM_dom_sf"/>
</dbReference>
<comment type="caution">
    <text evidence="11">The sequence shown here is derived from an EMBL/GenBank/DDBJ whole genome shotgun (WGS) entry which is preliminary data.</text>
</comment>
<dbReference type="InterPro" id="IPR027417">
    <property type="entry name" value="P-loop_NTPase"/>
</dbReference>
<dbReference type="SUPFAM" id="SSF52540">
    <property type="entry name" value="P-loop containing nucleoside triphosphate hydrolases"/>
    <property type="match status" value="1"/>
</dbReference>
<dbReference type="PANTHER" id="PTHR13829">
    <property type="entry name" value="SNRNP CORE PROTEIN FAMILY MEMBER"/>
    <property type="match status" value="1"/>
</dbReference>
<dbReference type="GO" id="GO:0071011">
    <property type="term" value="C:precatalytic spliceosome"/>
    <property type="evidence" value="ECO:0007669"/>
    <property type="project" value="TreeGrafter"/>
</dbReference>
<dbReference type="GO" id="GO:0005688">
    <property type="term" value="C:U6 snRNP"/>
    <property type="evidence" value="ECO:0007669"/>
    <property type="project" value="TreeGrafter"/>
</dbReference>